<dbReference type="GO" id="GO:0008186">
    <property type="term" value="F:ATP-dependent activity, acting on RNA"/>
    <property type="evidence" value="ECO:0007669"/>
    <property type="project" value="InterPro"/>
</dbReference>
<dbReference type="PANTHER" id="PTHR46425:SF1">
    <property type="entry name" value="TRANSCRIPTION TERMINATION FACTOR RHO"/>
    <property type="match status" value="1"/>
</dbReference>
<evidence type="ECO:0000256" key="5">
    <source>
        <dbReference type="ARBA" id="ARBA00022840"/>
    </source>
</evidence>
<dbReference type="Pfam" id="PF07497">
    <property type="entry name" value="Rho_RNA_bind"/>
    <property type="match status" value="1"/>
</dbReference>
<dbReference type="GO" id="GO:0006353">
    <property type="term" value="P:DNA-templated transcription termination"/>
    <property type="evidence" value="ECO:0007669"/>
    <property type="project" value="UniProtKB-KW"/>
</dbReference>
<evidence type="ECO:0000256" key="1">
    <source>
        <dbReference type="ARBA" id="ARBA00022472"/>
    </source>
</evidence>
<dbReference type="AlphaFoldDB" id="A0A381ZL09"/>
<evidence type="ECO:0000256" key="6">
    <source>
        <dbReference type="ARBA" id="ARBA00022884"/>
    </source>
</evidence>
<accession>A0A381ZL09</accession>
<keyword evidence="3" id="KW-0378">Hydrolase</keyword>
<evidence type="ECO:0000256" key="8">
    <source>
        <dbReference type="ARBA" id="ARBA00023163"/>
    </source>
</evidence>
<dbReference type="EMBL" id="UINC01021583">
    <property type="protein sequence ID" value="SVA89433.1"/>
    <property type="molecule type" value="Genomic_DNA"/>
</dbReference>
<keyword evidence="4" id="KW-0347">Helicase</keyword>
<feature type="domain" description="Rho RNA-BD" evidence="9">
    <location>
        <begin position="4"/>
        <end position="78"/>
    </location>
</feature>
<dbReference type="InterPro" id="IPR027417">
    <property type="entry name" value="P-loop_NTPase"/>
</dbReference>
<dbReference type="InterPro" id="IPR004665">
    <property type="entry name" value="Term_rho"/>
</dbReference>
<keyword evidence="8" id="KW-0804">Transcription</keyword>
<dbReference type="InterPro" id="IPR003593">
    <property type="entry name" value="AAA+_ATPase"/>
</dbReference>
<dbReference type="Gene3D" id="3.40.50.300">
    <property type="entry name" value="P-loop containing nucleotide triphosphate hydrolases"/>
    <property type="match status" value="1"/>
</dbReference>
<sequence length="369" mass="40931">MEVPETGSGYLEISDKGFGFLRSAENNYQPKPSDIFVTPDTIKRAAIREGALIEGKLQAPHRGTSPQLKEVLSVNGTSFAEYGDVVRFENLTTINPIEKFNLETTPDIVETRIIDLVTPIGKGTRGLIVAPPRTGKTTILKQIANAVTANHSDVQVIVLLIDERPEEVTDFTRSVDAEVIASSNDQDLETHVRLSRLVIDRCRRLVESGKDVFVLLDSITRVARAFNSVHGGSGRTMTGGVDARALEIPRKIFASARKTEEAGSLTIVATALIDTGSRMDELIFQEFKGTGNMELVLDRKLAERRVYPAIDIPKSGTRKEEQLFPSQHLDSIHKLRRTMTDMNPIDAMETLKQALDKFKTNEEFLNTLK</sequence>
<evidence type="ECO:0000256" key="7">
    <source>
        <dbReference type="ARBA" id="ARBA00023015"/>
    </source>
</evidence>
<proteinExistence type="inferred from homology"/>
<dbReference type="Pfam" id="PF00006">
    <property type="entry name" value="ATP-synt_ab"/>
    <property type="match status" value="1"/>
</dbReference>
<evidence type="ECO:0000259" key="9">
    <source>
        <dbReference type="PROSITE" id="PS51856"/>
    </source>
</evidence>
<dbReference type="PANTHER" id="PTHR46425">
    <property type="entry name" value="TRANSCRIPTION TERMINATION FACTOR RHO"/>
    <property type="match status" value="1"/>
</dbReference>
<dbReference type="SUPFAM" id="SSF52540">
    <property type="entry name" value="P-loop containing nucleoside triphosphate hydrolases"/>
    <property type="match status" value="1"/>
</dbReference>
<evidence type="ECO:0000313" key="10">
    <source>
        <dbReference type="EMBL" id="SVA89433.1"/>
    </source>
</evidence>
<name>A0A381ZL09_9ZZZZ</name>
<dbReference type="PROSITE" id="PS51856">
    <property type="entry name" value="RHO_RNA_BD"/>
    <property type="match status" value="1"/>
</dbReference>
<dbReference type="SMART" id="SM00357">
    <property type="entry name" value="CSP"/>
    <property type="match status" value="1"/>
</dbReference>
<dbReference type="GO" id="GO:0004386">
    <property type="term" value="F:helicase activity"/>
    <property type="evidence" value="ECO:0007669"/>
    <property type="project" value="UniProtKB-KW"/>
</dbReference>
<evidence type="ECO:0000256" key="4">
    <source>
        <dbReference type="ARBA" id="ARBA00022806"/>
    </source>
</evidence>
<keyword evidence="2" id="KW-0547">Nucleotide-binding</keyword>
<keyword evidence="6" id="KW-0694">RNA-binding</keyword>
<organism evidence="10">
    <name type="scientific">marine metagenome</name>
    <dbReference type="NCBI Taxonomy" id="408172"/>
    <lineage>
        <taxon>unclassified sequences</taxon>
        <taxon>metagenomes</taxon>
        <taxon>ecological metagenomes</taxon>
    </lineage>
</organism>
<dbReference type="SUPFAM" id="SSF50249">
    <property type="entry name" value="Nucleic acid-binding proteins"/>
    <property type="match status" value="1"/>
</dbReference>
<gene>
    <name evidence="10" type="ORF">METZ01_LOCUS142287</name>
</gene>
<reference evidence="10" key="1">
    <citation type="submission" date="2018-05" db="EMBL/GenBank/DDBJ databases">
        <authorList>
            <person name="Lanie J.A."/>
            <person name="Ng W.-L."/>
            <person name="Kazmierczak K.M."/>
            <person name="Andrzejewski T.M."/>
            <person name="Davidsen T.M."/>
            <person name="Wayne K.J."/>
            <person name="Tettelin H."/>
            <person name="Glass J.I."/>
            <person name="Rusch D."/>
            <person name="Podicherti R."/>
            <person name="Tsui H.-C.T."/>
            <person name="Winkler M.E."/>
        </authorList>
    </citation>
    <scope>NUCLEOTIDE SEQUENCE</scope>
</reference>
<dbReference type="HAMAP" id="MF_01884">
    <property type="entry name" value="Rho"/>
    <property type="match status" value="1"/>
</dbReference>
<keyword evidence="5" id="KW-0067">ATP-binding</keyword>
<dbReference type="InterPro" id="IPR041703">
    <property type="entry name" value="Rho_factor_ATP-bd"/>
</dbReference>
<evidence type="ECO:0000256" key="3">
    <source>
        <dbReference type="ARBA" id="ARBA00022801"/>
    </source>
</evidence>
<dbReference type="GO" id="GO:0016787">
    <property type="term" value="F:hydrolase activity"/>
    <property type="evidence" value="ECO:0007669"/>
    <property type="project" value="UniProtKB-KW"/>
</dbReference>
<dbReference type="InterPro" id="IPR011129">
    <property type="entry name" value="CSD"/>
</dbReference>
<keyword evidence="7" id="KW-0805">Transcription regulation</keyword>
<dbReference type="InterPro" id="IPR000194">
    <property type="entry name" value="ATPase_F1/V1/A1_a/bsu_nucl-bd"/>
</dbReference>
<dbReference type="CDD" id="cd01128">
    <property type="entry name" value="rho_factor_C"/>
    <property type="match status" value="1"/>
</dbReference>
<dbReference type="NCBIfam" id="NF006886">
    <property type="entry name" value="PRK09376.1"/>
    <property type="match status" value="1"/>
</dbReference>
<dbReference type="InterPro" id="IPR011113">
    <property type="entry name" value="Rho_RNA-bd"/>
</dbReference>
<dbReference type="InterPro" id="IPR012340">
    <property type="entry name" value="NA-bd_OB-fold"/>
</dbReference>
<dbReference type="GO" id="GO:0003723">
    <property type="term" value="F:RNA binding"/>
    <property type="evidence" value="ECO:0007669"/>
    <property type="project" value="UniProtKB-KW"/>
</dbReference>
<dbReference type="GO" id="GO:0005524">
    <property type="term" value="F:ATP binding"/>
    <property type="evidence" value="ECO:0007669"/>
    <property type="project" value="UniProtKB-KW"/>
</dbReference>
<dbReference type="SMART" id="SM00382">
    <property type="entry name" value="AAA"/>
    <property type="match status" value="1"/>
</dbReference>
<protein>
    <recommendedName>
        <fullName evidence="9">Rho RNA-BD domain-containing protein</fullName>
    </recommendedName>
</protein>
<keyword evidence="1" id="KW-0806">Transcription termination</keyword>
<evidence type="ECO:0000256" key="2">
    <source>
        <dbReference type="ARBA" id="ARBA00022741"/>
    </source>
</evidence>
<dbReference type="Gene3D" id="2.40.50.140">
    <property type="entry name" value="Nucleic acid-binding proteins"/>
    <property type="match status" value="1"/>
</dbReference>